<dbReference type="Pfam" id="PF13489">
    <property type="entry name" value="Methyltransf_23"/>
    <property type="match status" value="1"/>
</dbReference>
<organism evidence="1 2">
    <name type="scientific">Ornithinimicrobium pekingense</name>
    <dbReference type="NCBI Taxonomy" id="384677"/>
    <lineage>
        <taxon>Bacteria</taxon>
        <taxon>Bacillati</taxon>
        <taxon>Actinomycetota</taxon>
        <taxon>Actinomycetes</taxon>
        <taxon>Micrococcales</taxon>
        <taxon>Ornithinimicrobiaceae</taxon>
        <taxon>Ornithinimicrobium</taxon>
    </lineage>
</organism>
<dbReference type="CDD" id="cd02440">
    <property type="entry name" value="AdoMet_MTases"/>
    <property type="match status" value="1"/>
</dbReference>
<dbReference type="Gene3D" id="3.40.50.150">
    <property type="entry name" value="Vaccinia Virus protein VP39"/>
    <property type="match status" value="1"/>
</dbReference>
<keyword evidence="1" id="KW-0489">Methyltransferase</keyword>
<protein>
    <submittedName>
        <fullName evidence="1">Methyltransferase</fullName>
    </submittedName>
</protein>
<dbReference type="EMBL" id="BMLB01000004">
    <property type="protein sequence ID" value="GGK73283.1"/>
    <property type="molecule type" value="Genomic_DNA"/>
</dbReference>
<dbReference type="GO" id="GO:0008168">
    <property type="term" value="F:methyltransferase activity"/>
    <property type="evidence" value="ECO:0007669"/>
    <property type="project" value="UniProtKB-KW"/>
</dbReference>
<evidence type="ECO:0000313" key="1">
    <source>
        <dbReference type="EMBL" id="GGK73283.1"/>
    </source>
</evidence>
<comment type="caution">
    <text evidence="1">The sequence shown here is derived from an EMBL/GenBank/DDBJ whole genome shotgun (WGS) entry which is preliminary data.</text>
</comment>
<proteinExistence type="predicted"/>
<dbReference type="GO" id="GO:0032259">
    <property type="term" value="P:methylation"/>
    <property type="evidence" value="ECO:0007669"/>
    <property type="project" value="UniProtKB-KW"/>
</dbReference>
<dbReference type="InterPro" id="IPR029063">
    <property type="entry name" value="SAM-dependent_MTases_sf"/>
</dbReference>
<dbReference type="SUPFAM" id="SSF53335">
    <property type="entry name" value="S-adenosyl-L-methionine-dependent methyltransferases"/>
    <property type="match status" value="1"/>
</dbReference>
<keyword evidence="1" id="KW-0808">Transferase</keyword>
<accession>A0ABQ2FCV1</accession>
<dbReference type="PANTHER" id="PTHR43861">
    <property type="entry name" value="TRANS-ACONITATE 2-METHYLTRANSFERASE-RELATED"/>
    <property type="match status" value="1"/>
</dbReference>
<dbReference type="Proteomes" id="UP000662111">
    <property type="component" value="Unassembled WGS sequence"/>
</dbReference>
<evidence type="ECO:0000313" key="2">
    <source>
        <dbReference type="Proteomes" id="UP000662111"/>
    </source>
</evidence>
<name>A0ABQ2FCV1_9MICO</name>
<dbReference type="RefSeq" id="WP_022920116.1">
    <property type="nucleotide sequence ID" value="NZ_BMLB01000004.1"/>
</dbReference>
<sequence>MGSEHFDEKAADWDSDPDKVARARDVARAVAANVPFGADARLLEYGAGTGLVTQALLGRVGQVTLADSSPGMRAVAQQKIADGALPPDARVWDLDLEHQTAPPGRFDLIVSSLVLHHVRTLRPVLEGLVSMLEPGGHLCVADLDAEDGSFHGHRHDFDGHDGFDRGDLSRSLEAAGLTDVVISDCTTILREGRPYSVFLATARKPVD</sequence>
<gene>
    <name evidence="1" type="ORF">GCM10011509_22330</name>
</gene>
<keyword evidence="2" id="KW-1185">Reference proteome</keyword>
<reference evidence="2" key="1">
    <citation type="journal article" date="2019" name="Int. J. Syst. Evol. Microbiol.">
        <title>The Global Catalogue of Microorganisms (GCM) 10K type strain sequencing project: providing services to taxonomists for standard genome sequencing and annotation.</title>
        <authorList>
            <consortium name="The Broad Institute Genomics Platform"/>
            <consortium name="The Broad Institute Genome Sequencing Center for Infectious Disease"/>
            <person name="Wu L."/>
            <person name="Ma J."/>
        </authorList>
    </citation>
    <scope>NUCLEOTIDE SEQUENCE [LARGE SCALE GENOMIC DNA]</scope>
    <source>
        <strain evidence="2">CGMCC 1.5362</strain>
    </source>
</reference>